<comment type="subunit">
    <text evidence="2">Interacts with ribosomal protein uL14 (rplN).</text>
</comment>
<gene>
    <name evidence="2 3" type="primary">rsfS</name>
    <name evidence="3" type="ORF">ENJ51_06705</name>
</gene>
<evidence type="ECO:0000256" key="2">
    <source>
        <dbReference type="HAMAP-Rule" id="MF_01477"/>
    </source>
</evidence>
<dbReference type="EMBL" id="DRMS01000251">
    <property type="protein sequence ID" value="HFC92486.1"/>
    <property type="molecule type" value="Genomic_DNA"/>
</dbReference>
<dbReference type="GO" id="GO:0043023">
    <property type="term" value="F:ribosomal large subunit binding"/>
    <property type="evidence" value="ECO:0007669"/>
    <property type="project" value="TreeGrafter"/>
</dbReference>
<evidence type="ECO:0000313" key="3">
    <source>
        <dbReference type="EMBL" id="HFC92486.1"/>
    </source>
</evidence>
<dbReference type="AlphaFoldDB" id="A0A7V2T365"/>
<keyword evidence="2" id="KW-0963">Cytoplasm</keyword>
<dbReference type="HAMAP" id="MF_01477">
    <property type="entry name" value="Iojap_RsfS"/>
    <property type="match status" value="1"/>
</dbReference>
<dbReference type="SUPFAM" id="SSF81301">
    <property type="entry name" value="Nucleotidyltransferase"/>
    <property type="match status" value="1"/>
</dbReference>
<protein>
    <recommendedName>
        <fullName evidence="2">Ribosomal silencing factor RsfS</fullName>
    </recommendedName>
</protein>
<dbReference type="PANTHER" id="PTHR21043">
    <property type="entry name" value="IOJAP SUPERFAMILY ORTHOLOG"/>
    <property type="match status" value="1"/>
</dbReference>
<dbReference type="InterPro" id="IPR043519">
    <property type="entry name" value="NT_sf"/>
</dbReference>
<comment type="similarity">
    <text evidence="1 2">Belongs to the Iojap/RsfS family.</text>
</comment>
<sequence length="115" mass="12732">MELKQLVELCHNALDAMKAENIITIDVTDKSSMNDVMVFATGTSTRHVKALAVSLNADAKKVGVEPFGLEGANEGQWALVDLGDVVVHIMLPDVRDFYQLERLWQNDDVVDFETA</sequence>
<dbReference type="GO" id="GO:0017148">
    <property type="term" value="P:negative regulation of translation"/>
    <property type="evidence" value="ECO:0007669"/>
    <property type="project" value="UniProtKB-UniRule"/>
</dbReference>
<dbReference type="Pfam" id="PF02410">
    <property type="entry name" value="RsfS"/>
    <property type="match status" value="1"/>
</dbReference>
<comment type="subcellular location">
    <subcellularLocation>
        <location evidence="2">Cytoplasm</location>
    </subcellularLocation>
</comment>
<dbReference type="GO" id="GO:0090071">
    <property type="term" value="P:negative regulation of ribosome biogenesis"/>
    <property type="evidence" value="ECO:0007669"/>
    <property type="project" value="UniProtKB-UniRule"/>
</dbReference>
<proteinExistence type="inferred from homology"/>
<dbReference type="Gene3D" id="3.30.460.10">
    <property type="entry name" value="Beta Polymerase, domain 2"/>
    <property type="match status" value="1"/>
</dbReference>
<evidence type="ECO:0000256" key="1">
    <source>
        <dbReference type="ARBA" id="ARBA00010574"/>
    </source>
</evidence>
<keyword evidence="2" id="KW-0810">Translation regulation</keyword>
<name>A0A7V2T365_LEUMU</name>
<comment type="function">
    <text evidence="2">Functions as a ribosomal silencing factor. Interacts with ribosomal protein uL14 (rplN), blocking formation of intersubunit bridge B8. Prevents association of the 30S and 50S ribosomal subunits and the formation of functional ribosomes, thus repressing translation.</text>
</comment>
<organism evidence="3">
    <name type="scientific">Leucothrix mucor</name>
    <dbReference type="NCBI Taxonomy" id="45248"/>
    <lineage>
        <taxon>Bacteria</taxon>
        <taxon>Pseudomonadati</taxon>
        <taxon>Pseudomonadota</taxon>
        <taxon>Gammaproteobacteria</taxon>
        <taxon>Thiotrichales</taxon>
        <taxon>Thiotrichaceae</taxon>
        <taxon>Leucothrix</taxon>
    </lineage>
</organism>
<keyword evidence="2" id="KW-0678">Repressor</keyword>
<dbReference type="InterPro" id="IPR004394">
    <property type="entry name" value="Iojap/RsfS/C7orf30"/>
</dbReference>
<accession>A0A7V2T365</accession>
<dbReference type="NCBIfam" id="TIGR00090">
    <property type="entry name" value="rsfS_iojap_ybeB"/>
    <property type="match status" value="1"/>
</dbReference>
<dbReference type="PANTHER" id="PTHR21043:SF0">
    <property type="entry name" value="MITOCHONDRIAL ASSEMBLY OF RIBOSOMAL LARGE SUBUNIT PROTEIN 1"/>
    <property type="match status" value="1"/>
</dbReference>
<dbReference type="GO" id="GO:0005737">
    <property type="term" value="C:cytoplasm"/>
    <property type="evidence" value="ECO:0007669"/>
    <property type="project" value="UniProtKB-SubCell"/>
</dbReference>
<dbReference type="Proteomes" id="UP000885750">
    <property type="component" value="Unassembled WGS sequence"/>
</dbReference>
<dbReference type="GO" id="GO:0042256">
    <property type="term" value="P:cytosolic ribosome assembly"/>
    <property type="evidence" value="ECO:0007669"/>
    <property type="project" value="UniProtKB-UniRule"/>
</dbReference>
<comment type="caution">
    <text evidence="3">The sequence shown here is derived from an EMBL/GenBank/DDBJ whole genome shotgun (WGS) entry which is preliminary data.</text>
</comment>
<reference evidence="3" key="1">
    <citation type="journal article" date="2020" name="mSystems">
        <title>Genome- and Community-Level Interaction Insights into Carbon Utilization and Element Cycling Functions of Hydrothermarchaeota in Hydrothermal Sediment.</title>
        <authorList>
            <person name="Zhou Z."/>
            <person name="Liu Y."/>
            <person name="Xu W."/>
            <person name="Pan J."/>
            <person name="Luo Z.H."/>
            <person name="Li M."/>
        </authorList>
    </citation>
    <scope>NUCLEOTIDE SEQUENCE [LARGE SCALE GENOMIC DNA]</scope>
    <source>
        <strain evidence="3">HyVt-493</strain>
    </source>
</reference>